<evidence type="ECO:0000256" key="2">
    <source>
        <dbReference type="SAM" id="Phobius"/>
    </source>
</evidence>
<sequence>MKKFPVQLRTYRKKNNFSQDELAAKLLISRQAISKWESGDSTPDLDNLVKLAEILNVSLDDLVLGVKADPKVDNTQFVFDPQKSKYVRRYGSMNFWDFLARFWWLFLLFLFALVLIAIAI</sequence>
<dbReference type="Pfam" id="PF01381">
    <property type="entry name" value="HTH_3"/>
    <property type="match status" value="1"/>
</dbReference>
<reference evidence="4" key="1">
    <citation type="journal article" date="2021" name="PeerJ">
        <title>Extensive microbial diversity within the chicken gut microbiome revealed by metagenomics and culture.</title>
        <authorList>
            <person name="Gilroy R."/>
            <person name="Ravi A."/>
            <person name="Getino M."/>
            <person name="Pursley I."/>
            <person name="Horton D.L."/>
            <person name="Alikhan N.F."/>
            <person name="Baker D."/>
            <person name="Gharbi K."/>
            <person name="Hall N."/>
            <person name="Watson M."/>
            <person name="Adriaenssens E.M."/>
            <person name="Foster-Nyarko E."/>
            <person name="Jarju S."/>
            <person name="Secka A."/>
            <person name="Antonio M."/>
            <person name="Oren A."/>
            <person name="Chaudhuri R.R."/>
            <person name="La Ragione R."/>
            <person name="Hildebrand F."/>
            <person name="Pallen M.J."/>
        </authorList>
    </citation>
    <scope>NUCLEOTIDE SEQUENCE</scope>
    <source>
        <strain evidence="4">CHK174-6876</strain>
    </source>
</reference>
<evidence type="ECO:0000259" key="3">
    <source>
        <dbReference type="PROSITE" id="PS50943"/>
    </source>
</evidence>
<evidence type="ECO:0000256" key="1">
    <source>
        <dbReference type="ARBA" id="ARBA00023125"/>
    </source>
</evidence>
<evidence type="ECO:0000313" key="4">
    <source>
        <dbReference type="EMBL" id="HJE97130.1"/>
    </source>
</evidence>
<dbReference type="SUPFAM" id="SSF47413">
    <property type="entry name" value="lambda repressor-like DNA-binding domains"/>
    <property type="match status" value="1"/>
</dbReference>
<comment type="caution">
    <text evidence="4">The sequence shown here is derived from an EMBL/GenBank/DDBJ whole genome shotgun (WGS) entry which is preliminary data.</text>
</comment>
<dbReference type="Gene3D" id="1.10.260.40">
    <property type="entry name" value="lambda repressor-like DNA-binding domains"/>
    <property type="match status" value="1"/>
</dbReference>
<name>A0A921F828_9LACO</name>
<dbReference type="Proteomes" id="UP000707535">
    <property type="component" value="Unassembled WGS sequence"/>
</dbReference>
<dbReference type="AlphaFoldDB" id="A0A921F828"/>
<feature type="domain" description="HTH cro/C1-type" evidence="3">
    <location>
        <begin position="8"/>
        <end position="62"/>
    </location>
</feature>
<dbReference type="PROSITE" id="PS50943">
    <property type="entry name" value="HTH_CROC1"/>
    <property type="match status" value="1"/>
</dbReference>
<evidence type="ECO:0000313" key="5">
    <source>
        <dbReference type="Proteomes" id="UP000707535"/>
    </source>
</evidence>
<dbReference type="InterPro" id="IPR001387">
    <property type="entry name" value="Cro/C1-type_HTH"/>
</dbReference>
<protein>
    <submittedName>
        <fullName evidence="4">Helix-turn-helix domain-containing protein</fullName>
    </submittedName>
</protein>
<keyword evidence="2" id="KW-1133">Transmembrane helix</keyword>
<dbReference type="PANTHER" id="PTHR46558:SF13">
    <property type="entry name" value="HTH-TYPE TRANSCRIPTIONAL REGULATOR IMMR"/>
    <property type="match status" value="1"/>
</dbReference>
<feature type="transmembrane region" description="Helical" evidence="2">
    <location>
        <begin position="98"/>
        <end position="119"/>
    </location>
</feature>
<dbReference type="PANTHER" id="PTHR46558">
    <property type="entry name" value="TRACRIPTIONAL REGULATORY PROTEIN-RELATED-RELATED"/>
    <property type="match status" value="1"/>
</dbReference>
<dbReference type="CDD" id="cd00093">
    <property type="entry name" value="HTH_XRE"/>
    <property type="match status" value="1"/>
</dbReference>
<reference evidence="4" key="2">
    <citation type="submission" date="2021-09" db="EMBL/GenBank/DDBJ databases">
        <authorList>
            <person name="Gilroy R."/>
        </authorList>
    </citation>
    <scope>NUCLEOTIDE SEQUENCE</scope>
    <source>
        <strain evidence="4">CHK174-6876</strain>
    </source>
</reference>
<keyword evidence="2" id="KW-0812">Transmembrane</keyword>
<keyword evidence="1" id="KW-0238">DNA-binding</keyword>
<proteinExistence type="predicted"/>
<organism evidence="4 5">
    <name type="scientific">Ligilactobacillus acidipiscis</name>
    <dbReference type="NCBI Taxonomy" id="89059"/>
    <lineage>
        <taxon>Bacteria</taxon>
        <taxon>Bacillati</taxon>
        <taxon>Bacillota</taxon>
        <taxon>Bacilli</taxon>
        <taxon>Lactobacillales</taxon>
        <taxon>Lactobacillaceae</taxon>
        <taxon>Ligilactobacillus</taxon>
    </lineage>
</organism>
<dbReference type="EMBL" id="DYXG01000057">
    <property type="protein sequence ID" value="HJE97130.1"/>
    <property type="molecule type" value="Genomic_DNA"/>
</dbReference>
<dbReference type="SMART" id="SM00530">
    <property type="entry name" value="HTH_XRE"/>
    <property type="match status" value="1"/>
</dbReference>
<dbReference type="GO" id="GO:0003677">
    <property type="term" value="F:DNA binding"/>
    <property type="evidence" value="ECO:0007669"/>
    <property type="project" value="UniProtKB-KW"/>
</dbReference>
<gene>
    <name evidence="4" type="ORF">K8V00_05875</name>
</gene>
<dbReference type="InterPro" id="IPR010982">
    <property type="entry name" value="Lambda_DNA-bd_dom_sf"/>
</dbReference>
<keyword evidence="2" id="KW-0472">Membrane</keyword>
<accession>A0A921F828</accession>